<keyword evidence="1" id="KW-0812">Transmembrane</keyword>
<dbReference type="RefSeq" id="WP_083361630.1">
    <property type="nucleotide sequence ID" value="NZ_FNGY01000001.1"/>
</dbReference>
<accession>A0A1G9JB12</accession>
<feature type="transmembrane region" description="Helical" evidence="1">
    <location>
        <begin position="124"/>
        <end position="148"/>
    </location>
</feature>
<dbReference type="InterPro" id="IPR010559">
    <property type="entry name" value="Sig_transdc_His_kin_internal"/>
</dbReference>
<dbReference type="PANTHER" id="PTHR34220:SF7">
    <property type="entry name" value="SENSOR HISTIDINE KINASE YPDA"/>
    <property type="match status" value="1"/>
</dbReference>
<dbReference type="Proteomes" id="UP000183200">
    <property type="component" value="Unassembled WGS sequence"/>
</dbReference>
<feature type="transmembrane region" description="Helical" evidence="1">
    <location>
        <begin position="29"/>
        <end position="46"/>
    </location>
</feature>
<keyword evidence="3" id="KW-0418">Kinase</keyword>
<keyword evidence="4" id="KW-1185">Reference proteome</keyword>
<dbReference type="InterPro" id="IPR036890">
    <property type="entry name" value="HATPase_C_sf"/>
</dbReference>
<keyword evidence="1" id="KW-1133">Transmembrane helix</keyword>
<evidence type="ECO:0000313" key="4">
    <source>
        <dbReference type="Proteomes" id="UP000183200"/>
    </source>
</evidence>
<feature type="domain" description="Signal transduction histidine kinase internal region" evidence="2">
    <location>
        <begin position="176"/>
        <end position="255"/>
    </location>
</feature>
<gene>
    <name evidence="3" type="ORF">SAMN05421820_101200</name>
</gene>
<dbReference type="GO" id="GO:0000155">
    <property type="term" value="F:phosphorelay sensor kinase activity"/>
    <property type="evidence" value="ECO:0007669"/>
    <property type="project" value="InterPro"/>
</dbReference>
<protein>
    <submittedName>
        <fullName evidence="3">Histidine kinase</fullName>
    </submittedName>
</protein>
<evidence type="ECO:0000313" key="3">
    <source>
        <dbReference type="EMBL" id="SDL34393.1"/>
    </source>
</evidence>
<feature type="transmembrane region" description="Helical" evidence="1">
    <location>
        <begin position="87"/>
        <end position="112"/>
    </location>
</feature>
<dbReference type="InterPro" id="IPR050640">
    <property type="entry name" value="Bact_2-comp_sensor_kinase"/>
</dbReference>
<dbReference type="OrthoDB" id="9809908at2"/>
<reference evidence="4" key="1">
    <citation type="submission" date="2016-10" db="EMBL/GenBank/DDBJ databases">
        <authorList>
            <person name="Varghese N."/>
            <person name="Submissions S."/>
        </authorList>
    </citation>
    <scope>NUCLEOTIDE SEQUENCE [LARGE SCALE GENOMIC DNA]</scope>
    <source>
        <strain evidence="4">DSM 19110</strain>
    </source>
</reference>
<evidence type="ECO:0000256" key="1">
    <source>
        <dbReference type="SAM" id="Phobius"/>
    </source>
</evidence>
<sequence length="363" mass="42798">MNTIYDQNFVPSFMTPFHFLRSRIFYKHLAFWIIYWLYEISLVFILEPKRLFWTETILMAFLNISVFYFCTYWALPQHKPKIPIVSFLVKIMILMVCYILIKTLMSYLLIHLGLSGNKTLTTNLTFYIVGSIWRLSYFIFLGTAFWFARMSILSEKRLRIKENEEQSLKNSILNMKLSFLKAQINPHFLFNTLSFLYSKSLDLSNELAKGIITLSEIMRYSLKDVDYDGKSLLSEETKHIKNLILMNNFRFQNQFNFNFRESGVKADHKIVPLILITLIENAMKFGEITDPENPVDISLEVENNQLSFSLTNKKKPVDSLINDGHGIGIKYILYKLENYYPDKFSLDIKNEEKRYTLSLKIAL</sequence>
<dbReference type="PANTHER" id="PTHR34220">
    <property type="entry name" value="SENSOR HISTIDINE KINASE YPDA"/>
    <property type="match status" value="1"/>
</dbReference>
<keyword evidence="1" id="KW-0472">Membrane</keyword>
<dbReference type="SUPFAM" id="SSF55874">
    <property type="entry name" value="ATPase domain of HSP90 chaperone/DNA topoisomerase II/histidine kinase"/>
    <property type="match status" value="1"/>
</dbReference>
<keyword evidence="3" id="KW-0808">Transferase</keyword>
<proteinExistence type="predicted"/>
<evidence type="ECO:0000259" key="2">
    <source>
        <dbReference type="Pfam" id="PF06580"/>
    </source>
</evidence>
<dbReference type="GO" id="GO:0016020">
    <property type="term" value="C:membrane"/>
    <property type="evidence" value="ECO:0007669"/>
    <property type="project" value="InterPro"/>
</dbReference>
<dbReference type="EMBL" id="FNGY01000001">
    <property type="protein sequence ID" value="SDL34393.1"/>
    <property type="molecule type" value="Genomic_DNA"/>
</dbReference>
<dbReference type="AlphaFoldDB" id="A0A1G9JB12"/>
<name>A0A1G9JB12_9SPHI</name>
<feature type="transmembrane region" description="Helical" evidence="1">
    <location>
        <begin position="52"/>
        <end position="75"/>
    </location>
</feature>
<organism evidence="3 4">
    <name type="scientific">Pedobacter steynii</name>
    <dbReference type="NCBI Taxonomy" id="430522"/>
    <lineage>
        <taxon>Bacteria</taxon>
        <taxon>Pseudomonadati</taxon>
        <taxon>Bacteroidota</taxon>
        <taxon>Sphingobacteriia</taxon>
        <taxon>Sphingobacteriales</taxon>
        <taxon>Sphingobacteriaceae</taxon>
        <taxon>Pedobacter</taxon>
    </lineage>
</organism>
<dbReference type="Pfam" id="PF06580">
    <property type="entry name" value="His_kinase"/>
    <property type="match status" value="1"/>
</dbReference>